<organism evidence="5 6">
    <name type="scientific">Candidatus Portnoybacteria bacterium CG06_land_8_20_14_3_00_39_12</name>
    <dbReference type="NCBI Taxonomy" id="1974809"/>
    <lineage>
        <taxon>Bacteria</taxon>
        <taxon>Candidatus Portnoyibacteriota</taxon>
    </lineage>
</organism>
<name>A0A2M7AXS1_9BACT</name>
<accession>A0A2M7AXS1</accession>
<dbReference type="InterPro" id="IPR023803">
    <property type="entry name" value="Ribosomal_bS16_dom_sf"/>
</dbReference>
<dbReference type="InterPro" id="IPR020592">
    <property type="entry name" value="Ribosomal_bS16_CS"/>
</dbReference>
<reference evidence="6" key="1">
    <citation type="submission" date="2017-09" db="EMBL/GenBank/DDBJ databases">
        <title>Depth-based differentiation of microbial function through sediment-hosted aquifers and enrichment of novel symbionts in the deep terrestrial subsurface.</title>
        <authorList>
            <person name="Probst A.J."/>
            <person name="Ladd B."/>
            <person name="Jarett J.K."/>
            <person name="Geller-Mcgrath D.E."/>
            <person name="Sieber C.M.K."/>
            <person name="Emerson J.B."/>
            <person name="Anantharaman K."/>
            <person name="Thomas B.C."/>
            <person name="Malmstrom R."/>
            <person name="Stieglmeier M."/>
            <person name="Klingl A."/>
            <person name="Woyke T."/>
            <person name="Ryan C.M."/>
            <person name="Banfield J.F."/>
        </authorList>
    </citation>
    <scope>NUCLEOTIDE SEQUENCE [LARGE SCALE GENOMIC DNA]</scope>
</reference>
<dbReference type="PANTHER" id="PTHR12919:SF20">
    <property type="entry name" value="SMALL RIBOSOMAL SUBUNIT PROTEIN BS16M"/>
    <property type="match status" value="1"/>
</dbReference>
<comment type="caution">
    <text evidence="5">The sequence shown here is derived from an EMBL/GenBank/DDBJ whole genome shotgun (WGS) entry which is preliminary data.</text>
</comment>
<dbReference type="GO" id="GO:0015935">
    <property type="term" value="C:small ribosomal subunit"/>
    <property type="evidence" value="ECO:0007669"/>
    <property type="project" value="TreeGrafter"/>
</dbReference>
<evidence type="ECO:0000256" key="1">
    <source>
        <dbReference type="ARBA" id="ARBA00022980"/>
    </source>
</evidence>
<dbReference type="Gene3D" id="3.30.1320.10">
    <property type="match status" value="1"/>
</dbReference>
<keyword evidence="2 3" id="KW-0687">Ribonucleoprotein</keyword>
<evidence type="ECO:0000313" key="6">
    <source>
        <dbReference type="Proteomes" id="UP000228775"/>
    </source>
</evidence>
<dbReference type="PANTHER" id="PTHR12919">
    <property type="entry name" value="30S RIBOSOMAL PROTEIN S16"/>
    <property type="match status" value="1"/>
</dbReference>
<dbReference type="AlphaFoldDB" id="A0A2M7AXS1"/>
<protein>
    <recommendedName>
        <fullName evidence="3">Small ribosomal subunit protein bS16</fullName>
    </recommendedName>
</protein>
<dbReference type="GO" id="GO:0005737">
    <property type="term" value="C:cytoplasm"/>
    <property type="evidence" value="ECO:0007669"/>
    <property type="project" value="UniProtKB-ARBA"/>
</dbReference>
<proteinExistence type="inferred from homology"/>
<dbReference type="GO" id="GO:0006412">
    <property type="term" value="P:translation"/>
    <property type="evidence" value="ECO:0007669"/>
    <property type="project" value="UniProtKB-UniRule"/>
</dbReference>
<dbReference type="EMBL" id="PEVY01000018">
    <property type="protein sequence ID" value="PIU75422.1"/>
    <property type="molecule type" value="Genomic_DNA"/>
</dbReference>
<feature type="region of interest" description="Disordered" evidence="4">
    <location>
        <begin position="81"/>
        <end position="105"/>
    </location>
</feature>
<evidence type="ECO:0000256" key="3">
    <source>
        <dbReference type="HAMAP-Rule" id="MF_00385"/>
    </source>
</evidence>
<comment type="similarity">
    <text evidence="3">Belongs to the bacterial ribosomal protein bS16 family.</text>
</comment>
<dbReference type="HAMAP" id="MF_00385">
    <property type="entry name" value="Ribosomal_bS16"/>
    <property type="match status" value="1"/>
</dbReference>
<feature type="compositionally biased region" description="Basic and acidic residues" evidence="4">
    <location>
        <begin position="91"/>
        <end position="105"/>
    </location>
</feature>
<dbReference type="NCBIfam" id="TIGR00002">
    <property type="entry name" value="S16"/>
    <property type="match status" value="1"/>
</dbReference>
<sequence>MLAIKLSRKGKKNQPFFRVIILEKTKDPWGDFLEDLGLVDPLHKKISLKVERIKYWLSQGAQPTPTVHNLLVNQKVIEAPKMRVSKKHKETKKEEVKPTEKKKEA</sequence>
<dbReference type="InterPro" id="IPR000307">
    <property type="entry name" value="Ribosomal_bS16"/>
</dbReference>
<gene>
    <name evidence="3 5" type="primary">rpsP</name>
    <name evidence="5" type="ORF">COS76_00870</name>
</gene>
<dbReference type="Proteomes" id="UP000228775">
    <property type="component" value="Unassembled WGS sequence"/>
</dbReference>
<dbReference type="GO" id="GO:0003735">
    <property type="term" value="F:structural constituent of ribosome"/>
    <property type="evidence" value="ECO:0007669"/>
    <property type="project" value="InterPro"/>
</dbReference>
<keyword evidence="1 3" id="KW-0689">Ribosomal protein</keyword>
<dbReference type="PROSITE" id="PS00732">
    <property type="entry name" value="RIBOSOMAL_S16"/>
    <property type="match status" value="1"/>
</dbReference>
<evidence type="ECO:0000313" key="5">
    <source>
        <dbReference type="EMBL" id="PIU75422.1"/>
    </source>
</evidence>
<evidence type="ECO:0000256" key="2">
    <source>
        <dbReference type="ARBA" id="ARBA00023274"/>
    </source>
</evidence>
<dbReference type="SUPFAM" id="SSF54565">
    <property type="entry name" value="Ribosomal protein S16"/>
    <property type="match status" value="1"/>
</dbReference>
<dbReference type="Pfam" id="PF00886">
    <property type="entry name" value="Ribosomal_S16"/>
    <property type="match status" value="1"/>
</dbReference>
<evidence type="ECO:0000256" key="4">
    <source>
        <dbReference type="SAM" id="MobiDB-lite"/>
    </source>
</evidence>